<dbReference type="PROSITE" id="PS00042">
    <property type="entry name" value="HTH_CRP_1"/>
    <property type="match status" value="1"/>
</dbReference>
<reference evidence="8" key="1">
    <citation type="journal article" date="2019" name="Int. J. Syst. Evol. Microbiol.">
        <title>The Global Catalogue of Microorganisms (GCM) 10K type strain sequencing project: providing services to taxonomists for standard genome sequencing and annotation.</title>
        <authorList>
            <consortium name="The Broad Institute Genomics Platform"/>
            <consortium name="The Broad Institute Genome Sequencing Center for Infectious Disease"/>
            <person name="Wu L."/>
            <person name="Ma J."/>
        </authorList>
    </citation>
    <scope>NUCLEOTIDE SEQUENCE [LARGE SCALE GENOMIC DNA]</scope>
    <source>
        <strain evidence="8">JCM 9933</strain>
    </source>
</reference>
<evidence type="ECO:0008006" key="9">
    <source>
        <dbReference type="Google" id="ProtNLM"/>
    </source>
</evidence>
<dbReference type="SUPFAM" id="SSF51206">
    <property type="entry name" value="cAMP-binding domain-like"/>
    <property type="match status" value="1"/>
</dbReference>
<feature type="domain" description="Cyclic nucleotide-binding" evidence="5">
    <location>
        <begin position="44"/>
        <end position="126"/>
    </location>
</feature>
<dbReference type="PANTHER" id="PTHR24567:SF75">
    <property type="entry name" value="FUMARATE AND NITRATE REDUCTION REGULATORY PROTEIN"/>
    <property type="match status" value="1"/>
</dbReference>
<feature type="region of interest" description="Disordered" evidence="4">
    <location>
        <begin position="1"/>
        <end position="39"/>
    </location>
</feature>
<sequence length="249" mass="26591">MQLSADAPTRWPQARVPPSPPHHRTAPPPAPRAADGGVPPHAIVLDALQPIGTAARVRRGRQIFAEGEPAAHWYWLASGAVQVCSFAEDGKRHVAELVLPGDLFGLEACARRGATAEAARDAVVVSYPRARAEALVDADPRLARAFREVACGRLHHAQACLLRLGRTSALARVASFLLEMGERCRRAADGAVDVPVTRDDIADYLGLTSETVSRALTELRRRGAIALPARQSIHLADRAAIASAKDAGR</sequence>
<dbReference type="CDD" id="cd00038">
    <property type="entry name" value="CAP_ED"/>
    <property type="match status" value="1"/>
</dbReference>
<dbReference type="InterPro" id="IPR018490">
    <property type="entry name" value="cNMP-bd_dom_sf"/>
</dbReference>
<dbReference type="InterPro" id="IPR018335">
    <property type="entry name" value="Tscrpt_reg_HTH_Crp-type_CS"/>
</dbReference>
<dbReference type="InterPro" id="IPR036388">
    <property type="entry name" value="WH-like_DNA-bd_sf"/>
</dbReference>
<dbReference type="EMBL" id="BAAAFZ010000079">
    <property type="protein sequence ID" value="GAA0601932.1"/>
    <property type="molecule type" value="Genomic_DNA"/>
</dbReference>
<evidence type="ECO:0000313" key="7">
    <source>
        <dbReference type="EMBL" id="GAA0601932.1"/>
    </source>
</evidence>
<evidence type="ECO:0000256" key="2">
    <source>
        <dbReference type="ARBA" id="ARBA00023125"/>
    </source>
</evidence>
<dbReference type="PROSITE" id="PS51063">
    <property type="entry name" value="HTH_CRP_2"/>
    <property type="match status" value="1"/>
</dbReference>
<feature type="compositionally biased region" description="Pro residues" evidence="4">
    <location>
        <begin position="15"/>
        <end position="31"/>
    </location>
</feature>
<dbReference type="InterPro" id="IPR000595">
    <property type="entry name" value="cNMP-bd_dom"/>
</dbReference>
<evidence type="ECO:0000256" key="1">
    <source>
        <dbReference type="ARBA" id="ARBA00023015"/>
    </source>
</evidence>
<protein>
    <recommendedName>
        <fullName evidence="9">Cyclic nucleotide-binding domain-containing protein</fullName>
    </recommendedName>
</protein>
<keyword evidence="8" id="KW-1185">Reference proteome</keyword>
<gene>
    <name evidence="7" type="ORF">GCM10009416_44750</name>
</gene>
<feature type="domain" description="HTH crp-type" evidence="6">
    <location>
        <begin position="167"/>
        <end position="239"/>
    </location>
</feature>
<keyword evidence="3" id="KW-0804">Transcription</keyword>
<dbReference type="PANTHER" id="PTHR24567">
    <property type="entry name" value="CRP FAMILY TRANSCRIPTIONAL REGULATORY PROTEIN"/>
    <property type="match status" value="1"/>
</dbReference>
<evidence type="ECO:0000256" key="3">
    <source>
        <dbReference type="ARBA" id="ARBA00023163"/>
    </source>
</evidence>
<dbReference type="Pfam" id="PF13545">
    <property type="entry name" value="HTH_Crp_2"/>
    <property type="match status" value="1"/>
</dbReference>
<dbReference type="CDD" id="cd00092">
    <property type="entry name" value="HTH_CRP"/>
    <property type="match status" value="1"/>
</dbReference>
<keyword evidence="2" id="KW-0238">DNA-binding</keyword>
<name>A0ABP3R1P9_9PROT</name>
<evidence type="ECO:0000313" key="8">
    <source>
        <dbReference type="Proteomes" id="UP001501588"/>
    </source>
</evidence>
<dbReference type="PROSITE" id="PS50042">
    <property type="entry name" value="CNMP_BINDING_3"/>
    <property type="match status" value="1"/>
</dbReference>
<dbReference type="Gene3D" id="1.10.10.10">
    <property type="entry name" value="Winged helix-like DNA-binding domain superfamily/Winged helix DNA-binding domain"/>
    <property type="match status" value="1"/>
</dbReference>
<dbReference type="Proteomes" id="UP001501588">
    <property type="component" value="Unassembled WGS sequence"/>
</dbReference>
<dbReference type="Gene3D" id="2.60.120.10">
    <property type="entry name" value="Jelly Rolls"/>
    <property type="match status" value="1"/>
</dbReference>
<evidence type="ECO:0000259" key="6">
    <source>
        <dbReference type="PROSITE" id="PS51063"/>
    </source>
</evidence>
<dbReference type="Pfam" id="PF00027">
    <property type="entry name" value="cNMP_binding"/>
    <property type="match status" value="1"/>
</dbReference>
<organism evidence="7 8">
    <name type="scientific">Craurococcus roseus</name>
    <dbReference type="NCBI Taxonomy" id="77585"/>
    <lineage>
        <taxon>Bacteria</taxon>
        <taxon>Pseudomonadati</taxon>
        <taxon>Pseudomonadota</taxon>
        <taxon>Alphaproteobacteria</taxon>
        <taxon>Acetobacterales</taxon>
        <taxon>Acetobacteraceae</taxon>
        <taxon>Craurococcus</taxon>
    </lineage>
</organism>
<dbReference type="InterPro" id="IPR050397">
    <property type="entry name" value="Env_Response_Regulators"/>
</dbReference>
<dbReference type="InterPro" id="IPR036390">
    <property type="entry name" value="WH_DNA-bd_sf"/>
</dbReference>
<dbReference type="InterPro" id="IPR014710">
    <property type="entry name" value="RmlC-like_jellyroll"/>
</dbReference>
<evidence type="ECO:0000259" key="5">
    <source>
        <dbReference type="PROSITE" id="PS50042"/>
    </source>
</evidence>
<dbReference type="SMART" id="SM00419">
    <property type="entry name" value="HTH_CRP"/>
    <property type="match status" value="1"/>
</dbReference>
<comment type="caution">
    <text evidence="7">The sequence shown here is derived from an EMBL/GenBank/DDBJ whole genome shotgun (WGS) entry which is preliminary data.</text>
</comment>
<proteinExistence type="predicted"/>
<dbReference type="SMART" id="SM00100">
    <property type="entry name" value="cNMP"/>
    <property type="match status" value="1"/>
</dbReference>
<dbReference type="InterPro" id="IPR012318">
    <property type="entry name" value="HTH_CRP"/>
</dbReference>
<dbReference type="RefSeq" id="WP_343897645.1">
    <property type="nucleotide sequence ID" value="NZ_BAAAFZ010000079.1"/>
</dbReference>
<keyword evidence="1" id="KW-0805">Transcription regulation</keyword>
<dbReference type="PRINTS" id="PR00034">
    <property type="entry name" value="HTHCRP"/>
</dbReference>
<evidence type="ECO:0000256" key="4">
    <source>
        <dbReference type="SAM" id="MobiDB-lite"/>
    </source>
</evidence>
<accession>A0ABP3R1P9</accession>
<dbReference type="SUPFAM" id="SSF46785">
    <property type="entry name" value="Winged helix' DNA-binding domain"/>
    <property type="match status" value="1"/>
</dbReference>